<accession>A0A1R3KU99</accession>
<comment type="caution">
    <text evidence="1">The sequence shown here is derived from an EMBL/GenBank/DDBJ whole genome shotgun (WGS) entry which is preliminary data.</text>
</comment>
<evidence type="ECO:0000313" key="2">
    <source>
        <dbReference type="Proteomes" id="UP000188268"/>
    </source>
</evidence>
<organism evidence="1 2">
    <name type="scientific">Corchorus capsularis</name>
    <name type="common">Jute</name>
    <dbReference type="NCBI Taxonomy" id="210143"/>
    <lineage>
        <taxon>Eukaryota</taxon>
        <taxon>Viridiplantae</taxon>
        <taxon>Streptophyta</taxon>
        <taxon>Embryophyta</taxon>
        <taxon>Tracheophyta</taxon>
        <taxon>Spermatophyta</taxon>
        <taxon>Magnoliopsida</taxon>
        <taxon>eudicotyledons</taxon>
        <taxon>Gunneridae</taxon>
        <taxon>Pentapetalae</taxon>
        <taxon>rosids</taxon>
        <taxon>malvids</taxon>
        <taxon>Malvales</taxon>
        <taxon>Malvaceae</taxon>
        <taxon>Grewioideae</taxon>
        <taxon>Apeibeae</taxon>
        <taxon>Corchorus</taxon>
    </lineage>
</organism>
<protein>
    <submittedName>
        <fullName evidence="1">Uncharacterized protein</fullName>
    </submittedName>
</protein>
<evidence type="ECO:0000313" key="1">
    <source>
        <dbReference type="EMBL" id="OMP10671.1"/>
    </source>
</evidence>
<name>A0A1R3KU99_COCAP</name>
<dbReference type="AlphaFoldDB" id="A0A1R3KU99"/>
<gene>
    <name evidence="1" type="ORF">CCACVL1_00828</name>
</gene>
<proteinExistence type="predicted"/>
<reference evidence="1 2" key="1">
    <citation type="submission" date="2013-09" db="EMBL/GenBank/DDBJ databases">
        <title>Corchorus capsularis genome sequencing.</title>
        <authorList>
            <person name="Alam M."/>
            <person name="Haque M.S."/>
            <person name="Islam M.S."/>
            <person name="Emdad E.M."/>
            <person name="Islam M.M."/>
            <person name="Ahmed B."/>
            <person name="Halim A."/>
            <person name="Hossen Q.M.M."/>
            <person name="Hossain M.Z."/>
            <person name="Ahmed R."/>
            <person name="Khan M.M."/>
            <person name="Islam R."/>
            <person name="Rashid M.M."/>
            <person name="Khan S.A."/>
            <person name="Rahman M.S."/>
            <person name="Alam M."/>
        </authorList>
    </citation>
    <scope>NUCLEOTIDE SEQUENCE [LARGE SCALE GENOMIC DNA]</scope>
    <source>
        <strain evidence="2">cv. CVL-1</strain>
        <tissue evidence="1">Whole seedling</tissue>
    </source>
</reference>
<sequence length="23" mass="2598">TREVEALKGRFLPGLEISRSLLI</sequence>
<dbReference type="Gramene" id="OMP10671">
    <property type="protein sequence ID" value="OMP10671"/>
    <property type="gene ID" value="CCACVL1_00828"/>
</dbReference>
<dbReference type="Proteomes" id="UP000188268">
    <property type="component" value="Unassembled WGS sequence"/>
</dbReference>
<keyword evidence="2" id="KW-1185">Reference proteome</keyword>
<dbReference type="EMBL" id="AWWV01002051">
    <property type="protein sequence ID" value="OMP10671.1"/>
    <property type="molecule type" value="Genomic_DNA"/>
</dbReference>
<feature type="non-terminal residue" evidence="1">
    <location>
        <position position="1"/>
    </location>
</feature>